<dbReference type="AlphaFoldDB" id="A0A4S4N000"/>
<comment type="caution">
    <text evidence="2">The sequence shown here is derived from an EMBL/GenBank/DDBJ whole genome shotgun (WGS) entry which is preliminary data.</text>
</comment>
<keyword evidence="3" id="KW-1185">Reference proteome</keyword>
<feature type="compositionally biased region" description="Basic and acidic residues" evidence="1">
    <location>
        <begin position="268"/>
        <end position="278"/>
    </location>
</feature>
<organism evidence="2 3">
    <name type="scientific">Antrodiella citrinella</name>
    <dbReference type="NCBI Taxonomy" id="2447956"/>
    <lineage>
        <taxon>Eukaryota</taxon>
        <taxon>Fungi</taxon>
        <taxon>Dikarya</taxon>
        <taxon>Basidiomycota</taxon>
        <taxon>Agaricomycotina</taxon>
        <taxon>Agaricomycetes</taxon>
        <taxon>Polyporales</taxon>
        <taxon>Steccherinaceae</taxon>
        <taxon>Antrodiella</taxon>
    </lineage>
</organism>
<dbReference type="Proteomes" id="UP000308730">
    <property type="component" value="Unassembled WGS sequence"/>
</dbReference>
<evidence type="ECO:0000256" key="1">
    <source>
        <dbReference type="SAM" id="MobiDB-lite"/>
    </source>
</evidence>
<protein>
    <submittedName>
        <fullName evidence="2">Uncharacterized protein</fullName>
    </submittedName>
</protein>
<reference evidence="2 3" key="1">
    <citation type="submission" date="2019-02" db="EMBL/GenBank/DDBJ databases">
        <title>Genome sequencing of the rare red list fungi Antrodiella citrinella (Flaviporus citrinellus).</title>
        <authorList>
            <person name="Buettner E."/>
            <person name="Kellner H."/>
        </authorList>
    </citation>
    <scope>NUCLEOTIDE SEQUENCE [LARGE SCALE GENOMIC DNA]</scope>
    <source>
        <strain evidence="2 3">DSM 108506</strain>
    </source>
</reference>
<sequence length="318" mass="34712">MSSSYLPTSSSPLPTSATSYALDAPVRSPANGTSIHFIHIVNHPYALSEINDKTRKALAKICLDVSHRINLGVEIPQNNIRWTIICAHVGWNWALQVLPVHGLETVIPMIWLTQTSTIEAPLYPPLPLAGPAPAWEALRNRLAVTNRPFYVVSAVQKTLQQKLGLMTGNYTWERFDSKCYIAYVKPPTFSGAPGLTFIQDQVGASAQENTRKRKRSAPPASHEDLVEILSMFNPHQVADAAASSTVPSSVPSSHGSFLANVSPSAVKENAENPTDAHTKGKKREVAKHPSNSNVADDEPARNVKRRRVLSRSSSGNIF</sequence>
<evidence type="ECO:0000313" key="2">
    <source>
        <dbReference type="EMBL" id="THH29000.1"/>
    </source>
</evidence>
<accession>A0A4S4N000</accession>
<name>A0A4S4N000_9APHY</name>
<proteinExistence type="predicted"/>
<evidence type="ECO:0000313" key="3">
    <source>
        <dbReference type="Proteomes" id="UP000308730"/>
    </source>
</evidence>
<dbReference type="EMBL" id="SGPM01000145">
    <property type="protein sequence ID" value="THH29000.1"/>
    <property type="molecule type" value="Genomic_DNA"/>
</dbReference>
<gene>
    <name evidence="2" type="ORF">EUX98_g5193</name>
</gene>
<feature type="region of interest" description="Disordered" evidence="1">
    <location>
        <begin position="264"/>
        <end position="318"/>
    </location>
</feature>